<evidence type="ECO:0000313" key="6">
    <source>
        <dbReference type="Proteomes" id="UP000078046"/>
    </source>
</evidence>
<comment type="similarity">
    <text evidence="1">Belongs to the CWF19 family.</text>
</comment>
<proteinExistence type="inferred from homology"/>
<feature type="domain" description="Cwf19-like C-terminal" evidence="4">
    <location>
        <begin position="105"/>
        <end position="216"/>
    </location>
</feature>
<evidence type="ECO:0000313" key="5">
    <source>
        <dbReference type="EMBL" id="OAF70752.1"/>
    </source>
</evidence>
<feature type="region of interest" description="Disordered" evidence="2">
    <location>
        <begin position="25"/>
        <end position="45"/>
    </location>
</feature>
<reference evidence="5 6" key="1">
    <citation type="submission" date="2016-04" db="EMBL/GenBank/DDBJ databases">
        <title>The genome of Intoshia linei affirms orthonectids as highly simplified spiralians.</title>
        <authorList>
            <person name="Mikhailov K.V."/>
            <person name="Slusarev G.S."/>
            <person name="Nikitin M.A."/>
            <person name="Logacheva M.D."/>
            <person name="Penin A."/>
            <person name="Aleoshin V."/>
            <person name="Panchin Y.V."/>
        </authorList>
    </citation>
    <scope>NUCLEOTIDE SEQUENCE [LARGE SCALE GENOMIC DNA]</scope>
    <source>
        <strain evidence="5">Intl2013</strain>
        <tissue evidence="5">Whole animal</tissue>
    </source>
</reference>
<dbReference type="GO" id="GO:0071014">
    <property type="term" value="C:post-mRNA release spliceosomal complex"/>
    <property type="evidence" value="ECO:0007669"/>
    <property type="project" value="TreeGrafter"/>
</dbReference>
<accession>A0A177BAT3</accession>
<dbReference type="InterPro" id="IPR006768">
    <property type="entry name" value="Cwf19-like_C_dom-1"/>
</dbReference>
<dbReference type="InterPro" id="IPR006767">
    <property type="entry name" value="Cwf19-like_C_dom-2"/>
</dbReference>
<evidence type="ECO:0000259" key="4">
    <source>
        <dbReference type="Pfam" id="PF04677"/>
    </source>
</evidence>
<evidence type="ECO:0000256" key="1">
    <source>
        <dbReference type="ARBA" id="ARBA00006795"/>
    </source>
</evidence>
<name>A0A177BAT3_9BILA</name>
<feature type="domain" description="Cwf19-like protein C-terminal" evidence="3">
    <location>
        <begin position="226"/>
        <end position="299"/>
    </location>
</feature>
<protein>
    <recommendedName>
        <fullName evidence="7">CWF19-like protein 2</fullName>
    </recommendedName>
</protein>
<sequence length="313" mass="36808">MSSPIITELKINVIDASVTSIPLCMTEKPSQKKDRKEPTPAQPKDMFSFIDNFSIPTSSKKRKLEKETKTLKPSHELKELNPYWKNDGMGIPQIEDTKYYEDVDAMNKCKYCWLRNSSKYIVDSNDDIYCQVSPNKNIAKYQFIIRTKKHYASSLELDNITCRKLTAYKYKLVELFCKEKYKIVFLEHFLKKKNDHFYIECIVLKKKYVDTADIYFCKAISDITEEWATNVSLIKVESYRELRSVIPKNFSFFNVNFNLQSGYVHVIENETKFDTQFGLNVLSGMISKGDNEWNRDAFDAQKMYDFAKKSYFK</sequence>
<feature type="compositionally biased region" description="Basic and acidic residues" evidence="2">
    <location>
        <begin position="29"/>
        <end position="38"/>
    </location>
</feature>
<dbReference type="EMBL" id="LWCA01000114">
    <property type="protein sequence ID" value="OAF70752.1"/>
    <property type="molecule type" value="Genomic_DNA"/>
</dbReference>
<dbReference type="Pfam" id="PF04677">
    <property type="entry name" value="CwfJ_C_1"/>
    <property type="match status" value="1"/>
</dbReference>
<dbReference type="Pfam" id="PF04676">
    <property type="entry name" value="CwfJ_C_2"/>
    <property type="match status" value="1"/>
</dbReference>
<dbReference type="OrthoDB" id="2113965at2759"/>
<dbReference type="PANTHER" id="PTHR12072">
    <property type="entry name" value="CWF19, CELL CYCLE CONTROL PROTEIN"/>
    <property type="match status" value="1"/>
</dbReference>
<dbReference type="GO" id="GO:0000398">
    <property type="term" value="P:mRNA splicing, via spliceosome"/>
    <property type="evidence" value="ECO:0007669"/>
    <property type="project" value="TreeGrafter"/>
</dbReference>
<keyword evidence="6" id="KW-1185">Reference proteome</keyword>
<dbReference type="InterPro" id="IPR040194">
    <property type="entry name" value="Cwf19-like"/>
</dbReference>
<gene>
    <name evidence="5" type="ORF">A3Q56_01456</name>
</gene>
<dbReference type="Proteomes" id="UP000078046">
    <property type="component" value="Unassembled WGS sequence"/>
</dbReference>
<evidence type="ECO:0008006" key="7">
    <source>
        <dbReference type="Google" id="ProtNLM"/>
    </source>
</evidence>
<dbReference type="AlphaFoldDB" id="A0A177BAT3"/>
<organism evidence="5 6">
    <name type="scientific">Intoshia linei</name>
    <dbReference type="NCBI Taxonomy" id="1819745"/>
    <lineage>
        <taxon>Eukaryota</taxon>
        <taxon>Metazoa</taxon>
        <taxon>Spiralia</taxon>
        <taxon>Lophotrochozoa</taxon>
        <taxon>Mesozoa</taxon>
        <taxon>Orthonectida</taxon>
        <taxon>Rhopaluridae</taxon>
        <taxon>Intoshia</taxon>
    </lineage>
</organism>
<evidence type="ECO:0000259" key="3">
    <source>
        <dbReference type="Pfam" id="PF04676"/>
    </source>
</evidence>
<dbReference type="PANTHER" id="PTHR12072:SF5">
    <property type="entry name" value="CWF19-LIKE PROTEIN 2"/>
    <property type="match status" value="1"/>
</dbReference>
<comment type="caution">
    <text evidence="5">The sequence shown here is derived from an EMBL/GenBank/DDBJ whole genome shotgun (WGS) entry which is preliminary data.</text>
</comment>
<evidence type="ECO:0000256" key="2">
    <source>
        <dbReference type="SAM" id="MobiDB-lite"/>
    </source>
</evidence>